<dbReference type="EMBL" id="CABFNS010000814">
    <property type="protein sequence ID" value="VUC30124.1"/>
    <property type="molecule type" value="Genomic_DNA"/>
</dbReference>
<organism evidence="1 2">
    <name type="scientific">Bionectria ochroleuca</name>
    <name type="common">Gliocladium roseum</name>
    <dbReference type="NCBI Taxonomy" id="29856"/>
    <lineage>
        <taxon>Eukaryota</taxon>
        <taxon>Fungi</taxon>
        <taxon>Dikarya</taxon>
        <taxon>Ascomycota</taxon>
        <taxon>Pezizomycotina</taxon>
        <taxon>Sordariomycetes</taxon>
        <taxon>Hypocreomycetidae</taxon>
        <taxon>Hypocreales</taxon>
        <taxon>Bionectriaceae</taxon>
        <taxon>Clonostachys</taxon>
    </lineage>
</organism>
<evidence type="ECO:0000313" key="2">
    <source>
        <dbReference type="Proteomes" id="UP000766486"/>
    </source>
</evidence>
<evidence type="ECO:0000313" key="1">
    <source>
        <dbReference type="EMBL" id="VUC30124.1"/>
    </source>
</evidence>
<sequence length="187" mass="21109">MLGSLSAPENLKLGLIPAIPILAEVADFQILDPDPRPIVSDLKNIIIGLDPRPLVVRWKDMEARFGLEAKGGSESLLREISYVLAVDGTSNHEMCLPPSHDVCMSRQVSDSDSMEGYLLYEKKELSRRNLWTQFLRQAEARQRQEQSAAGFWLFPEDSFDNLARREEGNRIHDLTSRCPSLGLFRLG</sequence>
<name>A0ABY6UFZ4_BIOOC</name>
<dbReference type="Proteomes" id="UP000766486">
    <property type="component" value="Unassembled WGS sequence"/>
</dbReference>
<gene>
    <name evidence="1" type="ORF">CLO192961_LOCUS278455</name>
</gene>
<accession>A0ABY6UFZ4</accession>
<comment type="caution">
    <text evidence="1">The sequence shown here is derived from an EMBL/GenBank/DDBJ whole genome shotgun (WGS) entry which is preliminary data.</text>
</comment>
<keyword evidence="2" id="KW-1185">Reference proteome</keyword>
<proteinExistence type="predicted"/>
<protein>
    <submittedName>
        <fullName evidence="1">Uncharacterized protein</fullName>
    </submittedName>
</protein>
<reference evidence="1 2" key="1">
    <citation type="submission" date="2019-06" db="EMBL/GenBank/DDBJ databases">
        <authorList>
            <person name="Broberg M."/>
        </authorList>
    </citation>
    <scope>NUCLEOTIDE SEQUENCE [LARGE SCALE GENOMIC DNA]</scope>
</reference>